<feature type="domain" description="DUF7918" evidence="2">
    <location>
        <begin position="792"/>
        <end position="839"/>
    </location>
</feature>
<feature type="compositionally biased region" description="Polar residues" evidence="1">
    <location>
        <begin position="531"/>
        <end position="540"/>
    </location>
</feature>
<feature type="compositionally biased region" description="Basic and acidic residues" evidence="1">
    <location>
        <begin position="686"/>
        <end position="695"/>
    </location>
</feature>
<feature type="region of interest" description="Disordered" evidence="1">
    <location>
        <begin position="228"/>
        <end position="342"/>
    </location>
</feature>
<dbReference type="EMBL" id="KB446535">
    <property type="protein sequence ID" value="EME49371.1"/>
    <property type="molecule type" value="Genomic_DNA"/>
</dbReference>
<dbReference type="HOGENOM" id="CLU_292590_0_0_1"/>
<feature type="compositionally biased region" description="Polar residues" evidence="1">
    <location>
        <begin position="318"/>
        <end position="330"/>
    </location>
</feature>
<gene>
    <name evidence="3" type="ORF">DOTSEDRAFT_76701</name>
</gene>
<name>N1Q0S1_DOTSN</name>
<dbReference type="InterPro" id="IPR057678">
    <property type="entry name" value="DUF7918"/>
</dbReference>
<feature type="compositionally biased region" description="Polar residues" evidence="1">
    <location>
        <begin position="666"/>
        <end position="683"/>
    </location>
</feature>
<feature type="region of interest" description="Disordered" evidence="1">
    <location>
        <begin position="468"/>
        <end position="746"/>
    </location>
</feature>
<feature type="compositionally biased region" description="Basic and acidic residues" evidence="1">
    <location>
        <begin position="267"/>
        <end position="289"/>
    </location>
</feature>
<dbReference type="STRING" id="675120.N1Q0S1"/>
<feature type="compositionally biased region" description="Basic and acidic residues" evidence="1">
    <location>
        <begin position="477"/>
        <end position="488"/>
    </location>
</feature>
<dbReference type="OrthoDB" id="5423516at2759"/>
<protein>
    <recommendedName>
        <fullName evidence="2">DUF7918 domain-containing protein</fullName>
    </recommendedName>
</protein>
<feature type="compositionally biased region" description="Basic and acidic residues" evidence="1">
    <location>
        <begin position="981"/>
        <end position="995"/>
    </location>
</feature>
<feature type="compositionally biased region" description="Low complexity" evidence="1">
    <location>
        <begin position="886"/>
        <end position="897"/>
    </location>
</feature>
<feature type="region of interest" description="Disordered" evidence="1">
    <location>
        <begin position="877"/>
        <end position="1029"/>
    </location>
</feature>
<dbReference type="Proteomes" id="UP000016933">
    <property type="component" value="Unassembled WGS sequence"/>
</dbReference>
<organism evidence="3 4">
    <name type="scientific">Dothistroma septosporum (strain NZE10 / CBS 128990)</name>
    <name type="common">Red band needle blight fungus</name>
    <name type="synonym">Mycosphaerella pini</name>
    <dbReference type="NCBI Taxonomy" id="675120"/>
    <lineage>
        <taxon>Eukaryota</taxon>
        <taxon>Fungi</taxon>
        <taxon>Dikarya</taxon>
        <taxon>Ascomycota</taxon>
        <taxon>Pezizomycotina</taxon>
        <taxon>Dothideomycetes</taxon>
        <taxon>Dothideomycetidae</taxon>
        <taxon>Mycosphaerellales</taxon>
        <taxon>Mycosphaerellaceae</taxon>
        <taxon>Dothistroma</taxon>
    </lineage>
</organism>
<evidence type="ECO:0000313" key="3">
    <source>
        <dbReference type="EMBL" id="EME49371.1"/>
    </source>
</evidence>
<feature type="domain" description="DUF7918" evidence="2">
    <location>
        <begin position="46"/>
        <end position="155"/>
    </location>
</feature>
<feature type="compositionally biased region" description="Low complexity" evidence="1">
    <location>
        <begin position="721"/>
        <end position="733"/>
    </location>
</feature>
<dbReference type="eggNOG" id="ENOG502SPHS">
    <property type="taxonomic scope" value="Eukaryota"/>
</dbReference>
<feature type="compositionally biased region" description="Basic and acidic residues" evidence="1">
    <location>
        <begin position="562"/>
        <end position="596"/>
    </location>
</feature>
<evidence type="ECO:0000259" key="2">
    <source>
        <dbReference type="Pfam" id="PF25534"/>
    </source>
</evidence>
<dbReference type="Pfam" id="PF25534">
    <property type="entry name" value="DUF7918"/>
    <property type="match status" value="2"/>
</dbReference>
<dbReference type="AlphaFoldDB" id="N1Q0S1"/>
<keyword evidence="4" id="KW-1185">Reference proteome</keyword>
<feature type="compositionally biased region" description="Basic and acidic residues" evidence="1">
    <location>
        <begin position="234"/>
        <end position="255"/>
    </location>
</feature>
<reference evidence="3 4" key="2">
    <citation type="journal article" date="2012" name="PLoS Pathog.">
        <title>Diverse lifestyles and strategies of plant pathogenesis encoded in the genomes of eighteen Dothideomycetes fungi.</title>
        <authorList>
            <person name="Ohm R.A."/>
            <person name="Feau N."/>
            <person name="Henrissat B."/>
            <person name="Schoch C.L."/>
            <person name="Horwitz B.A."/>
            <person name="Barry K.W."/>
            <person name="Condon B.J."/>
            <person name="Copeland A.C."/>
            <person name="Dhillon B."/>
            <person name="Glaser F."/>
            <person name="Hesse C.N."/>
            <person name="Kosti I."/>
            <person name="LaButti K."/>
            <person name="Lindquist E.A."/>
            <person name="Lucas S."/>
            <person name="Salamov A.A."/>
            <person name="Bradshaw R.E."/>
            <person name="Ciuffetti L."/>
            <person name="Hamelin R.C."/>
            <person name="Kema G.H.J."/>
            <person name="Lawrence C."/>
            <person name="Scott J.A."/>
            <person name="Spatafora J.W."/>
            <person name="Turgeon B.G."/>
            <person name="de Wit P.J.G.M."/>
            <person name="Zhong S."/>
            <person name="Goodwin S.B."/>
            <person name="Grigoriev I.V."/>
        </authorList>
    </citation>
    <scope>NUCLEOTIDE SEQUENCE [LARGE SCALE GENOMIC DNA]</scope>
    <source>
        <strain evidence="4">NZE10 / CBS 128990</strain>
    </source>
</reference>
<reference evidence="4" key="1">
    <citation type="journal article" date="2012" name="PLoS Genet.">
        <title>The genomes of the fungal plant pathogens Cladosporium fulvum and Dothistroma septosporum reveal adaptation to different hosts and lifestyles but also signatures of common ancestry.</title>
        <authorList>
            <person name="de Wit P.J.G.M."/>
            <person name="van der Burgt A."/>
            <person name="Oekmen B."/>
            <person name="Stergiopoulos I."/>
            <person name="Abd-Elsalam K.A."/>
            <person name="Aerts A.L."/>
            <person name="Bahkali A.H."/>
            <person name="Beenen H.G."/>
            <person name="Chettri P."/>
            <person name="Cox M.P."/>
            <person name="Datema E."/>
            <person name="de Vries R.P."/>
            <person name="Dhillon B."/>
            <person name="Ganley A.R."/>
            <person name="Griffiths S.A."/>
            <person name="Guo Y."/>
            <person name="Hamelin R.C."/>
            <person name="Henrissat B."/>
            <person name="Kabir M.S."/>
            <person name="Jashni M.K."/>
            <person name="Kema G."/>
            <person name="Klaubauf S."/>
            <person name="Lapidus A."/>
            <person name="Levasseur A."/>
            <person name="Lindquist E."/>
            <person name="Mehrabi R."/>
            <person name="Ohm R.A."/>
            <person name="Owen T.J."/>
            <person name="Salamov A."/>
            <person name="Schwelm A."/>
            <person name="Schijlen E."/>
            <person name="Sun H."/>
            <person name="van den Burg H.A."/>
            <person name="van Ham R.C.H.J."/>
            <person name="Zhang S."/>
            <person name="Goodwin S.B."/>
            <person name="Grigoriev I.V."/>
            <person name="Collemare J."/>
            <person name="Bradshaw R.E."/>
        </authorList>
    </citation>
    <scope>NUCLEOTIDE SEQUENCE [LARGE SCALE GENOMIC DNA]</scope>
    <source>
        <strain evidence="4">NZE10 / CBS 128990</strain>
    </source>
</reference>
<proteinExistence type="predicted"/>
<evidence type="ECO:0000256" key="1">
    <source>
        <dbReference type="SAM" id="MobiDB-lite"/>
    </source>
</evidence>
<accession>N1Q0S1</accession>
<feature type="compositionally biased region" description="Basic and acidic residues" evidence="1">
    <location>
        <begin position="1005"/>
        <end position="1020"/>
    </location>
</feature>
<evidence type="ECO:0000313" key="4">
    <source>
        <dbReference type="Proteomes" id="UP000016933"/>
    </source>
</evidence>
<dbReference type="OMA" id="PEYLDTM"/>
<sequence length="1029" mass="113936">MPTLKQITCSIQLGPTDTTLKEYGHRFTDGGVQAFVAVPATKIPFNVRVTSCGYIAPGLAAYVFMDGQYQCNRNRQRLQFPALGTSARDYEVDFRLRQKEDRTAEGTFVAREWTFAELKTDDADRLLDTNPVFAKNVGTIEVVILRCRGDTVHDPAETVVDDGDEVASVAVTRAPSMCKSAPAAKARSSARAALKAPTKEPSAAADDALGMGMVGLFDGAGDDPDYVRRMPGYYDDRSPLPRYRQDLRDNDRDATRPFTAHGHHGNRNAEDQRERPYDTRPRTANDHHLPHGTPRAGYDLQQRRHRRHVPESGPPSPMQRQDSHAYQPTYTPRAAPSSVRPRMSAPEGFTFILDICKEIDHLSRLSFSERQKCAQLSQEAHGLGDDPEVHLIAMKALRHKQQETEIVADELRTMYQSIYARMRRMDPKSWQYTRDFLVLEARLFSPNDPQMQQWPDPRVQQHLRSPEFGATQTSGAIDDRTGPKPRSDDDWEEQGQGETSGGLHQRQLRKQSGTPSAGLSAHKSVKHVWGASSQQGNGNEVQDAVDQQADDGNRGDNCGNEVDSKNDMEWKAGSSKGDDTNWNEHGKKSESKKDGNDGWDGDGNAQPSNDANGWRVNNDDNDLKQRSGWSNQKDHSNQEGRWPSNDDGAQLQKGGSKDDNGWASDGNDNVQQSDKWNDNQSRTSKSKVDQWKTGDQKSQPAAGWGGKSNAKSRGGDGGCEEVGAGEAQAQSRASSRRPARSSTSIALQPIIKPYWADWNKPQQDVTRPRVQPRDPYEYPRVTTVLAPAGRARDVSHGVQAGRGAHYAHKTFRPEYLDTMDKPYAIFTFKYRSQAALERILKRKIDTRDTKRAVDEAEKEKLMRLPKNELVEEMLKMRLNPPGSGGKPASAAKAPSNNDWGAKALSHANGWGGDQQRDDIKPGDSISAVSAKGSNRGGGNWGADDKKSSSRKSKANDGDEWGANAGNDQNGGRAWANNDDEVQGRQKSDKKSKDSGWGDGEWQADNADKDQVSSESQEHFPGDAGLQTSW</sequence>